<sequence>MTDYLTHGRIAGGVISTPDLDAALADYHGCLSLKLVEQGTLDADLAASWGCPKSAGARFATLEPESGAHCFIRLVEAPLPDDFKPTRTYGWAAYELTVKDVFGWPDRLQGSGFDIVGPPKALEGLPYFIPMQVTGRGREMIYLNEVAENTPTSDLPKAGSLTDHIFIVILATPDREASLKWFEQALKLDISSSYTLAYSMINNAFGLGSDYRTTLTMVQKGRLPIIEVDDYPDEATVRQGDPEMLPPGNAMITLAVDNLDALDVSFITPPVRREGPVYGGRRTATVRGLADELIELIEIGG</sequence>
<organism evidence="1 2">
    <name type="scientific">Sphingomonas cavernae</name>
    <dbReference type="NCBI Taxonomy" id="2320861"/>
    <lineage>
        <taxon>Bacteria</taxon>
        <taxon>Pseudomonadati</taxon>
        <taxon>Pseudomonadota</taxon>
        <taxon>Alphaproteobacteria</taxon>
        <taxon>Sphingomonadales</taxon>
        <taxon>Sphingomonadaceae</taxon>
        <taxon>Sphingomonas</taxon>
    </lineage>
</organism>
<reference evidence="1 2" key="1">
    <citation type="submission" date="2018-09" db="EMBL/GenBank/DDBJ databases">
        <authorList>
            <person name="Zhu H."/>
        </authorList>
    </citation>
    <scope>NUCLEOTIDE SEQUENCE [LARGE SCALE GENOMIC DNA]</scope>
    <source>
        <strain evidence="1 2">K2R01-6</strain>
    </source>
</reference>
<dbReference type="SUPFAM" id="SSF54593">
    <property type="entry name" value="Glyoxalase/Bleomycin resistance protein/Dihydroxybiphenyl dioxygenase"/>
    <property type="match status" value="2"/>
</dbReference>
<evidence type="ECO:0000313" key="2">
    <source>
        <dbReference type="Proteomes" id="UP000286100"/>
    </source>
</evidence>
<evidence type="ECO:0008006" key="3">
    <source>
        <dbReference type="Google" id="ProtNLM"/>
    </source>
</evidence>
<gene>
    <name evidence="1" type="ORF">D3876_05865</name>
</gene>
<dbReference type="EMBL" id="QYUM01000002">
    <property type="protein sequence ID" value="RJF93813.1"/>
    <property type="molecule type" value="Genomic_DNA"/>
</dbReference>
<name>A0A418WRD8_9SPHN</name>
<accession>A0A418WRD8</accession>
<dbReference type="RefSeq" id="WP_119760277.1">
    <property type="nucleotide sequence ID" value="NZ_QYUM01000002.1"/>
</dbReference>
<dbReference type="Proteomes" id="UP000286100">
    <property type="component" value="Unassembled WGS sequence"/>
</dbReference>
<protein>
    <recommendedName>
        <fullName evidence="3">VOC family protein</fullName>
    </recommendedName>
</protein>
<dbReference type="OrthoDB" id="7545296at2"/>
<dbReference type="Gene3D" id="3.10.180.10">
    <property type="entry name" value="2,3-Dihydroxybiphenyl 1,2-Dioxygenase, domain 1"/>
    <property type="match status" value="2"/>
</dbReference>
<proteinExistence type="predicted"/>
<evidence type="ECO:0000313" key="1">
    <source>
        <dbReference type="EMBL" id="RJF93813.1"/>
    </source>
</evidence>
<dbReference type="AlphaFoldDB" id="A0A418WRD8"/>
<comment type="caution">
    <text evidence="1">The sequence shown here is derived from an EMBL/GenBank/DDBJ whole genome shotgun (WGS) entry which is preliminary data.</text>
</comment>
<keyword evidence="2" id="KW-1185">Reference proteome</keyword>
<dbReference type="InterPro" id="IPR029068">
    <property type="entry name" value="Glyas_Bleomycin-R_OHBP_Dase"/>
</dbReference>